<keyword evidence="2" id="KW-0808">Transferase</keyword>
<reference evidence="2 3" key="1">
    <citation type="submission" date="2024-03" db="EMBL/GenBank/DDBJ databases">
        <title>Human intestinal bacterial collection.</title>
        <authorList>
            <person name="Pauvert C."/>
            <person name="Hitch T.C.A."/>
            <person name="Clavel T."/>
        </authorList>
    </citation>
    <scope>NUCLEOTIDE SEQUENCE [LARGE SCALE GENOMIC DNA]</scope>
    <source>
        <strain evidence="2 3">CLA-JM-H38</strain>
    </source>
</reference>
<dbReference type="EMBL" id="JBBMEZ010000028">
    <property type="protein sequence ID" value="MEQ2470526.1"/>
    <property type="molecule type" value="Genomic_DNA"/>
</dbReference>
<dbReference type="RefSeq" id="WP_015523137.1">
    <property type="nucleotide sequence ID" value="NZ_JBBMEZ010000028.1"/>
</dbReference>
<keyword evidence="2" id="KW-0328">Glycosyltransferase</keyword>
<evidence type="ECO:0000259" key="1">
    <source>
        <dbReference type="Pfam" id="PF04230"/>
    </source>
</evidence>
<proteinExistence type="predicted"/>
<dbReference type="Pfam" id="PF04230">
    <property type="entry name" value="PS_pyruv_trans"/>
    <property type="match status" value="1"/>
</dbReference>
<sequence length="389" mass="45155">MKKLGLCACYNHKNYGSQLQSYATTVELKKRNIDYEIIRYKKKITPLLLTKAIPRLFNPVFINDRIIETFQKKLMLKLHSQLAEQNAVRNDAFNKFSENRFKKLSPIYYGYDELKKQSEKYTAVMVGSDQLWSPSGITSNFYNLMFAGDSCTKISYATSFGVSQIEQRYHKIYKNFLDRLNYVSVRENSGKVIVDKLSINDAVVVCDPVILLDSDEWLEEIPNKNLFNEPYIFAYFLGKSQEYRDEVTKFAKEKNLKIVTELHMDSYNKADRGFGDYTPFDIGPAEFVNLIRNAKYIFTDSFHGSVFSMLYKKQFSIFNRYSNDSVSSKNSRIDSFCETYGLNDRRFSGNINDVENAIDYDCVLEKVKNHRMLSKAFLDNALSCFSNGD</sequence>
<name>A0ABV1FCP9_9FIRM</name>
<evidence type="ECO:0000313" key="3">
    <source>
        <dbReference type="Proteomes" id="UP001490816"/>
    </source>
</evidence>
<organism evidence="2 3">
    <name type="scientific">Ruminococcoides intestinale</name>
    <dbReference type="NCBI Taxonomy" id="3133162"/>
    <lineage>
        <taxon>Bacteria</taxon>
        <taxon>Bacillati</taxon>
        <taxon>Bacillota</taxon>
        <taxon>Clostridia</taxon>
        <taxon>Eubacteriales</taxon>
        <taxon>Oscillospiraceae</taxon>
        <taxon>Ruminococcoides</taxon>
    </lineage>
</organism>
<keyword evidence="3" id="KW-1185">Reference proteome</keyword>
<protein>
    <submittedName>
        <fullName evidence="2">Polysaccharide pyruvyl transferase family protein</fullName>
        <ecNumber evidence="2">2.4.-.-</ecNumber>
    </submittedName>
</protein>
<dbReference type="InterPro" id="IPR007345">
    <property type="entry name" value="Polysacch_pyruvyl_Trfase"/>
</dbReference>
<feature type="domain" description="Polysaccharide pyruvyl transferase" evidence="1">
    <location>
        <begin position="14"/>
        <end position="318"/>
    </location>
</feature>
<dbReference type="EC" id="2.4.-.-" evidence="2"/>
<comment type="caution">
    <text evidence="2">The sequence shown here is derived from an EMBL/GenBank/DDBJ whole genome shotgun (WGS) entry which is preliminary data.</text>
</comment>
<dbReference type="Proteomes" id="UP001490816">
    <property type="component" value="Unassembled WGS sequence"/>
</dbReference>
<accession>A0ABV1FCP9</accession>
<dbReference type="GO" id="GO:0016757">
    <property type="term" value="F:glycosyltransferase activity"/>
    <property type="evidence" value="ECO:0007669"/>
    <property type="project" value="UniProtKB-KW"/>
</dbReference>
<evidence type="ECO:0000313" key="2">
    <source>
        <dbReference type="EMBL" id="MEQ2470526.1"/>
    </source>
</evidence>
<gene>
    <name evidence="2" type="ORF">WMO39_09340</name>
</gene>